<feature type="transmembrane region" description="Helical" evidence="6">
    <location>
        <begin position="223"/>
        <end position="245"/>
    </location>
</feature>
<feature type="transmembrane region" description="Helical" evidence="6">
    <location>
        <begin position="190"/>
        <end position="211"/>
    </location>
</feature>
<comment type="subcellular location">
    <subcellularLocation>
        <location evidence="1">Membrane</location>
        <topology evidence="1">Multi-pass membrane protein</topology>
    </subcellularLocation>
</comment>
<dbReference type="GO" id="GO:0005524">
    <property type="term" value="F:ATP binding"/>
    <property type="evidence" value="ECO:0007669"/>
    <property type="project" value="UniProtKB-KW"/>
</dbReference>
<protein>
    <submittedName>
        <fullName evidence="7">ABC transporter ATP-binding protein</fullName>
    </submittedName>
</protein>
<dbReference type="Proteomes" id="UP000177025">
    <property type="component" value="Unassembled WGS sequence"/>
</dbReference>
<comment type="similarity">
    <text evidence="2">Belongs to the UPF0014 family.</text>
</comment>
<feature type="transmembrane region" description="Helical" evidence="6">
    <location>
        <begin position="6"/>
        <end position="28"/>
    </location>
</feature>
<feature type="transmembrane region" description="Helical" evidence="6">
    <location>
        <begin position="94"/>
        <end position="116"/>
    </location>
</feature>
<keyword evidence="7" id="KW-0547">Nucleotide-binding</keyword>
<organism evidence="7 8">
    <name type="scientific">candidate division WOR-3 bacterium RBG_13_43_14</name>
    <dbReference type="NCBI Taxonomy" id="1802590"/>
    <lineage>
        <taxon>Bacteria</taxon>
        <taxon>Bacteria division WOR-3</taxon>
    </lineage>
</organism>
<keyword evidence="3 6" id="KW-0812">Transmembrane</keyword>
<dbReference type="PANTHER" id="PTHR30028:SF0">
    <property type="entry name" value="PROTEIN ALUMINUM SENSITIVE 3"/>
    <property type="match status" value="1"/>
</dbReference>
<dbReference type="AlphaFoldDB" id="A0A1F4U1S3"/>
<reference evidence="7 8" key="1">
    <citation type="journal article" date="2016" name="Nat. Commun.">
        <title>Thousands of microbial genomes shed light on interconnected biogeochemical processes in an aquifer system.</title>
        <authorList>
            <person name="Anantharaman K."/>
            <person name="Brown C.T."/>
            <person name="Hug L.A."/>
            <person name="Sharon I."/>
            <person name="Castelle C.J."/>
            <person name="Probst A.J."/>
            <person name="Thomas B.C."/>
            <person name="Singh A."/>
            <person name="Wilkins M.J."/>
            <person name="Karaoz U."/>
            <person name="Brodie E.L."/>
            <person name="Williams K.H."/>
            <person name="Hubbard S.S."/>
            <person name="Banfield J.F."/>
        </authorList>
    </citation>
    <scope>NUCLEOTIDE SEQUENCE [LARGE SCALE GENOMIC DNA]</scope>
</reference>
<evidence type="ECO:0000313" key="7">
    <source>
        <dbReference type="EMBL" id="OGC38896.1"/>
    </source>
</evidence>
<proteinExistence type="inferred from homology"/>
<dbReference type="GO" id="GO:0005886">
    <property type="term" value="C:plasma membrane"/>
    <property type="evidence" value="ECO:0007669"/>
    <property type="project" value="TreeGrafter"/>
</dbReference>
<dbReference type="EMBL" id="MEUM01000161">
    <property type="protein sequence ID" value="OGC38896.1"/>
    <property type="molecule type" value="Genomic_DNA"/>
</dbReference>
<feature type="transmembrane region" description="Helical" evidence="6">
    <location>
        <begin position="64"/>
        <end position="82"/>
    </location>
</feature>
<evidence type="ECO:0000256" key="4">
    <source>
        <dbReference type="ARBA" id="ARBA00022989"/>
    </source>
</evidence>
<sequence>MQTPDISNIALILGSLMLIVPILISIIFKLGLIRTMINAVLRMGMQLILIGIFLKYLFQYNYAWLNTLWLLIMIAVAAHNVVSKTTVKVSKFITTAFLALAISTISIVLFFNWLLIDIKDILDARYLIVIGGMLLGNSLRSDIIGLDNFYRSLKRNENRYLYQLAAGASQFEALLPYFRNSLVAAFQPTLATMATMGIVFLPGMMTGQILGGVSPMLAIKYQIAIMIAIFTSTALTVVLTMVLSLKICFDDFGVLNKKVFVDKKIKNA</sequence>
<evidence type="ECO:0000256" key="1">
    <source>
        <dbReference type="ARBA" id="ARBA00004141"/>
    </source>
</evidence>
<dbReference type="PANTHER" id="PTHR30028">
    <property type="entry name" value="UPF0014 INNER MEMBRANE PROTEIN YBBM-RELATED"/>
    <property type="match status" value="1"/>
</dbReference>
<evidence type="ECO:0000313" key="8">
    <source>
        <dbReference type="Proteomes" id="UP000177025"/>
    </source>
</evidence>
<gene>
    <name evidence="7" type="ORF">A2Y85_01685</name>
</gene>
<keyword evidence="5 6" id="KW-0472">Membrane</keyword>
<evidence type="ECO:0000256" key="5">
    <source>
        <dbReference type="ARBA" id="ARBA00023136"/>
    </source>
</evidence>
<dbReference type="Pfam" id="PF03649">
    <property type="entry name" value="UPF0014"/>
    <property type="match status" value="1"/>
</dbReference>
<keyword evidence="7" id="KW-0067">ATP-binding</keyword>
<feature type="transmembrane region" description="Helical" evidence="6">
    <location>
        <begin position="40"/>
        <end position="58"/>
    </location>
</feature>
<keyword evidence="4 6" id="KW-1133">Transmembrane helix</keyword>
<name>A0A1F4U1S3_UNCW3</name>
<evidence type="ECO:0000256" key="3">
    <source>
        <dbReference type="ARBA" id="ARBA00022692"/>
    </source>
</evidence>
<comment type="caution">
    <text evidence="7">The sequence shown here is derived from an EMBL/GenBank/DDBJ whole genome shotgun (WGS) entry which is preliminary data.</text>
</comment>
<evidence type="ECO:0000256" key="6">
    <source>
        <dbReference type="SAM" id="Phobius"/>
    </source>
</evidence>
<accession>A0A1F4U1S3</accession>
<evidence type="ECO:0000256" key="2">
    <source>
        <dbReference type="ARBA" id="ARBA00005268"/>
    </source>
</evidence>
<dbReference type="InterPro" id="IPR005226">
    <property type="entry name" value="UPF0014_fam"/>
</dbReference>